<dbReference type="InterPro" id="IPR018247">
    <property type="entry name" value="EF_Hand_1_Ca_BS"/>
</dbReference>
<dbReference type="Proteomes" id="UP000035100">
    <property type="component" value="Unassembled WGS sequence"/>
</dbReference>
<dbReference type="Gene3D" id="1.10.238.10">
    <property type="entry name" value="EF-hand"/>
    <property type="match status" value="2"/>
</dbReference>
<evidence type="ECO:0000256" key="1">
    <source>
        <dbReference type="SAM" id="SignalP"/>
    </source>
</evidence>
<feature type="domain" description="EF-hand" evidence="2">
    <location>
        <begin position="217"/>
        <end position="252"/>
    </location>
</feature>
<feature type="domain" description="EF-hand" evidence="2">
    <location>
        <begin position="52"/>
        <end position="87"/>
    </location>
</feature>
<dbReference type="AlphaFoldDB" id="A0A0D0QBT2"/>
<feature type="chain" id="PRO_5002230513" description="EF-hand domain-containing protein" evidence="1">
    <location>
        <begin position="23"/>
        <end position="278"/>
    </location>
</feature>
<dbReference type="Pfam" id="PF13202">
    <property type="entry name" value="EF-hand_5"/>
    <property type="match status" value="3"/>
</dbReference>
<keyword evidence="4" id="KW-1185">Reference proteome</keyword>
<dbReference type="PROSITE" id="PS00018">
    <property type="entry name" value="EF_HAND_1"/>
    <property type="match status" value="3"/>
</dbReference>
<dbReference type="GO" id="GO:0005509">
    <property type="term" value="F:calcium ion binding"/>
    <property type="evidence" value="ECO:0007669"/>
    <property type="project" value="InterPro"/>
</dbReference>
<comment type="caution">
    <text evidence="3">The sequence shown here is derived from an EMBL/GenBank/DDBJ whole genome shotgun (WGS) entry which is preliminary data.</text>
</comment>
<keyword evidence="1" id="KW-0732">Signal</keyword>
<accession>A0A0D0QBT2</accession>
<gene>
    <name evidence="3" type="ORF">Wenmar_03065</name>
</gene>
<proteinExistence type="predicted"/>
<dbReference type="Pfam" id="PF13499">
    <property type="entry name" value="EF-hand_7"/>
    <property type="match status" value="1"/>
</dbReference>
<dbReference type="EMBL" id="AONG01000014">
    <property type="protein sequence ID" value="KIQ68418.1"/>
    <property type="molecule type" value="Genomic_DNA"/>
</dbReference>
<dbReference type="eggNOG" id="ENOG5033BTJ">
    <property type="taxonomic scope" value="Bacteria"/>
</dbReference>
<organism evidence="3 4">
    <name type="scientific">Wenxinia marina DSM 24838</name>
    <dbReference type="NCBI Taxonomy" id="1123501"/>
    <lineage>
        <taxon>Bacteria</taxon>
        <taxon>Pseudomonadati</taxon>
        <taxon>Pseudomonadota</taxon>
        <taxon>Alphaproteobacteria</taxon>
        <taxon>Rhodobacterales</taxon>
        <taxon>Roseobacteraceae</taxon>
        <taxon>Wenxinia</taxon>
    </lineage>
</organism>
<evidence type="ECO:0000313" key="4">
    <source>
        <dbReference type="Proteomes" id="UP000035100"/>
    </source>
</evidence>
<sequence>MHKTHTTATALTLALAATGALAQSAETPVSPFCEAAFIQGDTDSDGYISPEEAAAIASGAYENIDADEDGTITRDELAACTEAAAEATLAATDDPAAGFDEMDSDRSGQIESGEIVAQLRNLEASGGAATTGWAEAFVMLPGGDTAAADDAGDAGTEMADAGAEQTADASTMTDGTTMQAEQMASRLGQALRLLDANNDQGLSREEWEARGADREQMIEAELDRMFGSLDTDASGDISREEYMNAADARMGRATEQTAADGGAEAGGPMPVIYYYVLR</sequence>
<feature type="domain" description="EF-hand" evidence="2">
    <location>
        <begin position="90"/>
        <end position="125"/>
    </location>
</feature>
<dbReference type="SUPFAM" id="SSF47473">
    <property type="entry name" value="EF-hand"/>
    <property type="match status" value="1"/>
</dbReference>
<feature type="signal peptide" evidence="1">
    <location>
        <begin position="1"/>
        <end position="22"/>
    </location>
</feature>
<evidence type="ECO:0000313" key="3">
    <source>
        <dbReference type="EMBL" id="KIQ68418.1"/>
    </source>
</evidence>
<dbReference type="SMART" id="SM00054">
    <property type="entry name" value="EFh"/>
    <property type="match status" value="4"/>
</dbReference>
<dbReference type="OrthoDB" id="7741579at2"/>
<dbReference type="PROSITE" id="PS50222">
    <property type="entry name" value="EF_HAND_2"/>
    <property type="match status" value="3"/>
</dbReference>
<dbReference type="InterPro" id="IPR011992">
    <property type="entry name" value="EF-hand-dom_pair"/>
</dbReference>
<protein>
    <recommendedName>
        <fullName evidence="2">EF-hand domain-containing protein</fullName>
    </recommendedName>
</protein>
<reference evidence="3 4" key="1">
    <citation type="submission" date="2013-01" db="EMBL/GenBank/DDBJ databases">
        <authorList>
            <person name="Fiebig A."/>
            <person name="Goeker M."/>
            <person name="Klenk H.-P.P."/>
        </authorList>
    </citation>
    <scope>NUCLEOTIDE SEQUENCE [LARGE SCALE GENOMIC DNA]</scope>
    <source>
        <strain evidence="3 4">DSM 24838</strain>
    </source>
</reference>
<dbReference type="InterPro" id="IPR002048">
    <property type="entry name" value="EF_hand_dom"/>
</dbReference>
<name>A0A0D0QBT2_9RHOB</name>
<evidence type="ECO:0000259" key="2">
    <source>
        <dbReference type="PROSITE" id="PS50222"/>
    </source>
</evidence>
<dbReference type="RefSeq" id="WP_018301856.1">
    <property type="nucleotide sequence ID" value="NZ_KB902279.1"/>
</dbReference>